<dbReference type="Pfam" id="PF01590">
    <property type="entry name" value="GAF"/>
    <property type="match status" value="1"/>
</dbReference>
<feature type="modified residue" description="4-aspartylphosphate" evidence="6">
    <location>
        <position position="1891"/>
    </location>
</feature>
<dbReference type="InterPro" id="IPR000719">
    <property type="entry name" value="Prot_kinase_dom"/>
</dbReference>
<gene>
    <name evidence="11" type="ORF">DIZ80_02305</name>
</gene>
<dbReference type="InterPro" id="IPR003661">
    <property type="entry name" value="HisK_dim/P_dom"/>
</dbReference>
<evidence type="ECO:0000259" key="10">
    <source>
        <dbReference type="PROSITE" id="PS50113"/>
    </source>
</evidence>
<dbReference type="SUPFAM" id="SSF55785">
    <property type="entry name" value="PYP-like sensor domain (PAS domain)"/>
    <property type="match status" value="1"/>
</dbReference>
<dbReference type="Pfam" id="PF08447">
    <property type="entry name" value="PAS_3"/>
    <property type="match status" value="1"/>
</dbReference>
<dbReference type="Pfam" id="PF00512">
    <property type="entry name" value="HisKA"/>
    <property type="match status" value="1"/>
</dbReference>
<keyword evidence="12" id="KW-1185">Reference proteome</keyword>
<feature type="domain" description="Protein kinase" evidence="7">
    <location>
        <begin position="18"/>
        <end position="263"/>
    </location>
</feature>
<dbReference type="Proteomes" id="UP000254266">
    <property type="component" value="Unassembled WGS sequence"/>
</dbReference>
<feature type="domain" description="Response regulatory" evidence="9">
    <location>
        <begin position="1840"/>
        <end position="1956"/>
    </location>
</feature>
<evidence type="ECO:0000256" key="5">
    <source>
        <dbReference type="ARBA" id="ARBA00022777"/>
    </source>
</evidence>
<dbReference type="Pfam" id="PF00072">
    <property type="entry name" value="Response_reg"/>
    <property type="match status" value="1"/>
</dbReference>
<dbReference type="SUPFAM" id="SSF55874">
    <property type="entry name" value="ATPase domain of HSP90 chaperone/DNA topoisomerase II/histidine kinase"/>
    <property type="match status" value="1"/>
</dbReference>
<dbReference type="InterPro" id="IPR035965">
    <property type="entry name" value="PAS-like_dom_sf"/>
</dbReference>
<dbReference type="NCBIfam" id="TIGR00229">
    <property type="entry name" value="sensory_box"/>
    <property type="match status" value="1"/>
</dbReference>
<reference evidence="11 12" key="1">
    <citation type="journal article" date="2018" name="ISME J.">
        <title>Endosymbiont genomes yield clues of tubeworm success.</title>
        <authorList>
            <person name="Li Y."/>
            <person name="Liles M.R."/>
            <person name="Halanych K.M."/>
        </authorList>
    </citation>
    <scope>NUCLEOTIDE SEQUENCE [LARGE SCALE GENOMIC DNA]</scope>
    <source>
        <strain evidence="11">A1464</strain>
    </source>
</reference>
<dbReference type="PRINTS" id="PR00344">
    <property type="entry name" value="BCTRLSENSOR"/>
</dbReference>
<evidence type="ECO:0000256" key="6">
    <source>
        <dbReference type="PROSITE-ProRule" id="PRU00169"/>
    </source>
</evidence>
<dbReference type="Gene3D" id="3.30.565.10">
    <property type="entry name" value="Histidine kinase-like ATPase, C-terminal domain"/>
    <property type="match status" value="1"/>
</dbReference>
<dbReference type="Gene3D" id="3.30.450.20">
    <property type="entry name" value="PAS domain"/>
    <property type="match status" value="1"/>
</dbReference>
<evidence type="ECO:0000256" key="3">
    <source>
        <dbReference type="ARBA" id="ARBA00022553"/>
    </source>
</evidence>
<dbReference type="PANTHER" id="PTHR43065:SF42">
    <property type="entry name" value="TWO-COMPONENT SENSOR PPRA"/>
    <property type="match status" value="1"/>
</dbReference>
<dbReference type="InterPro" id="IPR005467">
    <property type="entry name" value="His_kinase_dom"/>
</dbReference>
<evidence type="ECO:0000256" key="2">
    <source>
        <dbReference type="ARBA" id="ARBA00012438"/>
    </source>
</evidence>
<comment type="caution">
    <text evidence="11">The sequence shown here is derived from an EMBL/GenBank/DDBJ whole genome shotgun (WGS) entry which is preliminary data.</text>
</comment>
<dbReference type="Gene3D" id="2.10.70.100">
    <property type="match status" value="1"/>
</dbReference>
<dbReference type="SUPFAM" id="SSF55781">
    <property type="entry name" value="GAF domain-like"/>
    <property type="match status" value="1"/>
</dbReference>
<dbReference type="SMART" id="SM00448">
    <property type="entry name" value="REC"/>
    <property type="match status" value="1"/>
</dbReference>
<evidence type="ECO:0000313" key="11">
    <source>
        <dbReference type="EMBL" id="RDH85269.1"/>
    </source>
</evidence>
<dbReference type="SUPFAM" id="SSF56112">
    <property type="entry name" value="Protein kinase-like (PK-like)"/>
    <property type="match status" value="1"/>
</dbReference>
<keyword evidence="5" id="KW-0418">Kinase</keyword>
<dbReference type="EMBL" id="QFXC01000004">
    <property type="protein sequence ID" value="RDH85269.1"/>
    <property type="molecule type" value="Genomic_DNA"/>
</dbReference>
<dbReference type="CDD" id="cd00130">
    <property type="entry name" value="PAS"/>
    <property type="match status" value="1"/>
</dbReference>
<dbReference type="InterPro" id="IPR027417">
    <property type="entry name" value="P-loop_NTPase"/>
</dbReference>
<dbReference type="PROSITE" id="PS50011">
    <property type="entry name" value="PROTEIN_KINASE_DOM"/>
    <property type="match status" value="1"/>
</dbReference>
<dbReference type="InterPro" id="IPR000014">
    <property type="entry name" value="PAS"/>
</dbReference>
<dbReference type="InterPro" id="IPR029016">
    <property type="entry name" value="GAF-like_dom_sf"/>
</dbReference>
<evidence type="ECO:0000256" key="4">
    <source>
        <dbReference type="ARBA" id="ARBA00022679"/>
    </source>
</evidence>
<evidence type="ECO:0000259" key="7">
    <source>
        <dbReference type="PROSITE" id="PS50011"/>
    </source>
</evidence>
<sequence length="1957" mass="223457">MIKHLEKALEINDIDEYVNISDDKAEGAFVKTDKLYNQAFYIKTFQNKDELFNNIIDIFKSDKLSSVANIATVEELDHTDSVIAVAFKAIKGEPLSNYTFIKQLTLSQTLYIVNQIAIFLKQTHQLSYFSHTLRPDHIYFDSVNNVVTIIPVLMRSDRYTNSRVIKNTEHTLYVSPEELEETDCVVDWRSDYYKLGLIFYELILKRKLLNTDEIRSLHNKDIEPVEIEEVDLIIKNALTRLTEFRAEKRFCTDNELRSTLAYINTCVDASRINCKNIYLHKINNSIYPRKLYNHAFDKITELYENNLSDIVISGYSGYGKSVFIENLEMKCHSLNFLFLKGVFYEQSISQPFAAIKQCLLSLAGFYSTENIVNSFKYLKNKVDKHAFSSVFSLCRDVFDISVFDDVVDEAMGSEGFYKGLIIFIEHLIDKRHVFLVMENIQWCDKENHELIMSILNNRSTYIHFIFSYRSNEVATNVYAAQLIEKCMQDNNVYFQSINGFSNIEFCDFSSNYLGLSLSDIYLNNINRRSQGNPFFLKQILISLYSKDLNADSLDELALKELSGEYMSLEYYIRENINNISEKHIQLLKYMACYGKPISEVLLSDISLMDLSDVSEVLQECIDIGCVLMLFDGFSFSNDKVKEVIYASIDIDEQRFIHKNISYSLQKNIGENNLFESVIQLNLAKSILNDSERLDAVKINVEAARYSLNQLSYNTSNSFYKYALDYVCSHEEELGEKFVESIHYGSVYTSFLSGDFSGLIDKIDKLLNQCKELADAAKYYALYKDIIVSTDEGYGSAATKGVELLSRFDFGLPSTDIKLKELKRKVESIDLVEISSHIFDGLDGGEYKSVDEEKYQIRILLDLWEAAYYSQNLDLMELSIYKILDVSIFGTLYSESSFGFVMYSMYLSEKGEHDQAYESGLLALKIIDKYDDKIMFPKITNLFCNYTAFYVESFSDISERYYSSYKSSVLTSDFLFGAWASYFFVWTKFLSGEKLSCVLDSSKDVFSFLNKTNDKKMLMSYFYLCDAVNVLSNNDLTFLKDEQKSCELSKDSYEYFSEIKFSPGIAWQAIVNLITNYIYGNYQVVIDVIDKRLVGMNIDIVMFPVTQIYFYESLSLLQLLKNHNHKEDQYLSILNKLEISAKSLSKLSRVGPLNYNVQFCIIKISFLLNDIDLFEINEDLDQMVKHVINEGSYLEKGILFEILAQDACLKHEYLMAREYVLRSVDEYGEWGADLKVKQLSHDYAAVLVSDGVGRFESKDKNKWTGEFSRLLKASVAVSGALSSESVIRTTVESAYSESSADKIYFVSCLNHGFEIACSCIGGVLNSDLNHDVEQGSNVILDDLVHYCFGTQTSVYLDSDESFSPFMKEDYVINNSIKSIICVPVIYRQRVLAILYLENSRKNIPLSLELFDFIKMMLVQVSVSLVNSYLYVSLKDNVEKQTLSTKELSQKVDKMNYIHSYSSLGVWDWDISTGDLEWSDEIYNIFGCSRLDTEINFDNFILFIHPDDREIVKTAIQACFDGFDYSVEHRVIRPDGAICWVLEKGYVLRDLDKKPLKMFGIVQDITHTKEIDIKNIELNRQLDQSRKMETIGHLTGGIAHDFNNILASMLGYTELAKLMVSSSGDEKLNEYLDNVYLAGQRAKDLVAQMMLFSRAHATHDEPVALAPLVKESVKMLKSTIPSSIKITSLIPNNLPDVVIDPIQAQQILINLCVNSRDAIQDIGKIKITLQSGYVSSECDSCHEKFSGDFVSLTIEDNGSGIEEDVMDKIFDPFFTTKEVGKGTGMGMSVVHGIVHSHHGHVLISSSHSGTRMTILLPVSEQEKNMESPDLGQDTSSSELNKTIVVVDDELLILEFIRDLLSLHGARVVTFSRSIDALDYILKNINEVDLMITDMTMPEMNGTTLSKKIFEVKPDFPIILCTGQSLEMDEKKAGDIGIKGYLTKPYSANKFINKIDEILA</sequence>
<dbReference type="EC" id="2.7.13.3" evidence="2"/>
<comment type="catalytic activity">
    <reaction evidence="1">
        <text>ATP + protein L-histidine = ADP + protein N-phospho-L-histidine.</text>
        <dbReference type="EC" id="2.7.13.3"/>
    </reaction>
</comment>
<evidence type="ECO:0000259" key="8">
    <source>
        <dbReference type="PROSITE" id="PS50109"/>
    </source>
</evidence>
<dbReference type="SMART" id="SM00388">
    <property type="entry name" value="HisKA"/>
    <property type="match status" value="1"/>
</dbReference>
<dbReference type="GO" id="GO:0005524">
    <property type="term" value="F:ATP binding"/>
    <property type="evidence" value="ECO:0007669"/>
    <property type="project" value="InterPro"/>
</dbReference>
<dbReference type="InterPro" id="IPR000700">
    <property type="entry name" value="PAS-assoc_C"/>
</dbReference>
<dbReference type="InterPro" id="IPR011009">
    <property type="entry name" value="Kinase-like_dom_sf"/>
</dbReference>
<dbReference type="SMART" id="SM00086">
    <property type="entry name" value="PAC"/>
    <property type="match status" value="1"/>
</dbReference>
<dbReference type="SUPFAM" id="SSF52540">
    <property type="entry name" value="P-loop containing nucleoside triphosphate hydrolases"/>
    <property type="match status" value="1"/>
</dbReference>
<dbReference type="Gene3D" id="1.10.287.130">
    <property type="match status" value="1"/>
</dbReference>
<dbReference type="InterPro" id="IPR003594">
    <property type="entry name" value="HATPase_dom"/>
</dbReference>
<dbReference type="SMART" id="SM00387">
    <property type="entry name" value="HATPase_c"/>
    <property type="match status" value="1"/>
</dbReference>
<dbReference type="Gene3D" id="3.40.50.2300">
    <property type="match status" value="1"/>
</dbReference>
<dbReference type="Pfam" id="PF02518">
    <property type="entry name" value="HATPase_c"/>
    <property type="match status" value="1"/>
</dbReference>
<dbReference type="PANTHER" id="PTHR43065">
    <property type="entry name" value="SENSOR HISTIDINE KINASE"/>
    <property type="match status" value="1"/>
</dbReference>
<keyword evidence="3 6" id="KW-0597">Phosphoprotein</keyword>
<dbReference type="PROSITE" id="PS50113">
    <property type="entry name" value="PAC"/>
    <property type="match status" value="1"/>
</dbReference>
<evidence type="ECO:0000259" key="9">
    <source>
        <dbReference type="PROSITE" id="PS50110"/>
    </source>
</evidence>
<dbReference type="InterPro" id="IPR036890">
    <property type="entry name" value="HATPase_C_sf"/>
</dbReference>
<dbReference type="InterPro" id="IPR013655">
    <property type="entry name" value="PAS_fold_3"/>
</dbReference>
<protein>
    <recommendedName>
        <fullName evidence="2">histidine kinase</fullName>
        <ecNumber evidence="2">2.7.13.3</ecNumber>
    </recommendedName>
</protein>
<dbReference type="CDD" id="cd00082">
    <property type="entry name" value="HisKA"/>
    <property type="match status" value="1"/>
</dbReference>
<keyword evidence="4" id="KW-0808">Transferase</keyword>
<organism evidence="11 12">
    <name type="scientific">endosymbiont of Galathealinum brachiosum</name>
    <dbReference type="NCBI Taxonomy" id="2200906"/>
    <lineage>
        <taxon>Bacteria</taxon>
        <taxon>Pseudomonadati</taxon>
        <taxon>Pseudomonadota</taxon>
        <taxon>Gammaproteobacteria</taxon>
        <taxon>sulfur-oxidizing symbionts</taxon>
    </lineage>
</organism>
<feature type="domain" description="PAC" evidence="10">
    <location>
        <begin position="1523"/>
        <end position="1575"/>
    </location>
</feature>
<dbReference type="PROSITE" id="PS50110">
    <property type="entry name" value="RESPONSE_REGULATORY"/>
    <property type="match status" value="1"/>
</dbReference>
<dbReference type="PROSITE" id="PS50109">
    <property type="entry name" value="HIS_KIN"/>
    <property type="match status" value="1"/>
</dbReference>
<dbReference type="InterPro" id="IPR001789">
    <property type="entry name" value="Sig_transdc_resp-reg_receiver"/>
</dbReference>
<dbReference type="InterPro" id="IPR001610">
    <property type="entry name" value="PAC"/>
</dbReference>
<dbReference type="InterPro" id="IPR036097">
    <property type="entry name" value="HisK_dim/P_sf"/>
</dbReference>
<evidence type="ECO:0000256" key="1">
    <source>
        <dbReference type="ARBA" id="ARBA00000085"/>
    </source>
</evidence>
<dbReference type="Gene3D" id="1.10.510.10">
    <property type="entry name" value="Transferase(Phosphotransferase) domain 1"/>
    <property type="match status" value="1"/>
</dbReference>
<dbReference type="Gene3D" id="3.30.450.40">
    <property type="match status" value="1"/>
</dbReference>
<feature type="domain" description="Histidine kinase" evidence="8">
    <location>
        <begin position="1595"/>
        <end position="1818"/>
    </location>
</feature>
<dbReference type="GO" id="GO:0000155">
    <property type="term" value="F:phosphorelay sensor kinase activity"/>
    <property type="evidence" value="ECO:0007669"/>
    <property type="project" value="InterPro"/>
</dbReference>
<accession>A0A370DK41</accession>
<dbReference type="SUPFAM" id="SSF52172">
    <property type="entry name" value="CheY-like"/>
    <property type="match status" value="1"/>
</dbReference>
<name>A0A370DK41_9GAMM</name>
<evidence type="ECO:0000313" key="12">
    <source>
        <dbReference type="Proteomes" id="UP000254266"/>
    </source>
</evidence>
<proteinExistence type="predicted"/>
<dbReference type="SUPFAM" id="SSF47384">
    <property type="entry name" value="Homodimeric domain of signal transducing histidine kinase"/>
    <property type="match status" value="1"/>
</dbReference>
<dbReference type="InterPro" id="IPR004358">
    <property type="entry name" value="Sig_transdc_His_kin-like_C"/>
</dbReference>
<dbReference type="InterPro" id="IPR011006">
    <property type="entry name" value="CheY-like_superfamily"/>
</dbReference>
<dbReference type="InterPro" id="IPR003018">
    <property type="entry name" value="GAF"/>
</dbReference>